<feature type="transmembrane region" description="Helical" evidence="9">
    <location>
        <begin position="82"/>
        <end position="103"/>
    </location>
</feature>
<dbReference type="GO" id="GO:0046872">
    <property type="term" value="F:metal ion binding"/>
    <property type="evidence" value="ECO:0007669"/>
    <property type="project" value="UniProtKB-KW"/>
</dbReference>
<organism evidence="11 12">
    <name type="scientific">Capnocytophaga cynodegmi</name>
    <dbReference type="NCBI Taxonomy" id="28189"/>
    <lineage>
        <taxon>Bacteria</taxon>
        <taxon>Pseudomonadati</taxon>
        <taxon>Bacteroidota</taxon>
        <taxon>Flavobacteriia</taxon>
        <taxon>Flavobacteriales</taxon>
        <taxon>Flavobacteriaceae</taxon>
        <taxon>Capnocytophaga</taxon>
    </lineage>
</organism>
<evidence type="ECO:0000256" key="8">
    <source>
        <dbReference type="PIRSR" id="PIRSR005091-3"/>
    </source>
</evidence>
<feature type="transmembrane region" description="Helical" evidence="9">
    <location>
        <begin position="52"/>
        <end position="70"/>
    </location>
</feature>
<dbReference type="Pfam" id="PF00884">
    <property type="entry name" value="Sulfatase"/>
    <property type="match status" value="1"/>
</dbReference>
<dbReference type="PANTHER" id="PTHR47371:SF3">
    <property type="entry name" value="PHOSPHOGLYCEROL TRANSFERASE I"/>
    <property type="match status" value="1"/>
</dbReference>
<feature type="binding site" evidence="8">
    <location>
        <position position="282"/>
    </location>
    <ligand>
        <name>Mn(2+)</name>
        <dbReference type="ChEBI" id="CHEBI:29035"/>
    </ligand>
</feature>
<evidence type="ECO:0000256" key="3">
    <source>
        <dbReference type="ARBA" id="ARBA00022692"/>
    </source>
</evidence>
<dbReference type="SUPFAM" id="SSF53649">
    <property type="entry name" value="Alkaline phosphatase-like"/>
    <property type="match status" value="1"/>
</dbReference>
<feature type="domain" description="Sulfatase N-terminal" evidence="10">
    <location>
        <begin position="274"/>
        <end position="542"/>
    </location>
</feature>
<dbReference type="EMBL" id="CDOD01000009">
    <property type="protein sequence ID" value="CEN33625.1"/>
    <property type="molecule type" value="Genomic_DNA"/>
</dbReference>
<dbReference type="Proteomes" id="UP000038055">
    <property type="component" value="Unassembled WGS sequence"/>
</dbReference>
<dbReference type="PIRSF" id="PIRSF005091">
    <property type="entry name" value="Mmb_sulf_HI1246"/>
    <property type="match status" value="1"/>
</dbReference>
<name>A0A0B7H2M0_9FLAO</name>
<evidence type="ECO:0000256" key="9">
    <source>
        <dbReference type="SAM" id="Phobius"/>
    </source>
</evidence>
<protein>
    <submittedName>
        <fullName evidence="11">Sulfatase</fullName>
    </submittedName>
</protein>
<feature type="binding site" evidence="8">
    <location>
        <position position="322"/>
    </location>
    <ligand>
        <name>Mn(2+)</name>
        <dbReference type="ChEBI" id="CHEBI:29035"/>
    </ligand>
</feature>
<dbReference type="InterPro" id="IPR017850">
    <property type="entry name" value="Alkaline_phosphatase_core_sf"/>
</dbReference>
<feature type="transmembrane region" description="Helical" evidence="9">
    <location>
        <begin position="173"/>
        <end position="191"/>
    </location>
</feature>
<dbReference type="RefSeq" id="WP_041991028.1">
    <property type="nucleotide sequence ID" value="NZ_CDOD01000009.1"/>
</dbReference>
<dbReference type="PANTHER" id="PTHR47371">
    <property type="entry name" value="LIPOTEICHOIC ACID SYNTHASE"/>
    <property type="match status" value="1"/>
</dbReference>
<evidence type="ECO:0000256" key="2">
    <source>
        <dbReference type="ARBA" id="ARBA00022475"/>
    </source>
</evidence>
<feature type="transmembrane region" description="Helical" evidence="9">
    <location>
        <begin position="134"/>
        <end position="152"/>
    </location>
</feature>
<evidence type="ECO:0000256" key="4">
    <source>
        <dbReference type="ARBA" id="ARBA00022989"/>
    </source>
</evidence>
<keyword evidence="3 9" id="KW-0812">Transmembrane</keyword>
<comment type="subcellular location">
    <subcellularLocation>
        <location evidence="1">Cell membrane</location>
        <topology evidence="1">Multi-pass membrane protein</topology>
    </subcellularLocation>
</comment>
<dbReference type="GO" id="GO:0005886">
    <property type="term" value="C:plasma membrane"/>
    <property type="evidence" value="ECO:0007669"/>
    <property type="project" value="UniProtKB-SubCell"/>
</dbReference>
<keyword evidence="12" id="KW-1185">Reference proteome</keyword>
<keyword evidence="5 9" id="KW-0472">Membrane</keyword>
<dbReference type="CDD" id="cd16015">
    <property type="entry name" value="LTA_synthase"/>
    <property type="match status" value="1"/>
</dbReference>
<keyword evidence="7" id="KW-0479">Metal-binding</keyword>
<sequence length="631" mass="73482">MLKQLFKIHLLSLFIFFVFRLLLLFSNSEHWQGFSSELFHSFVMGLRFDIVINGYILALPTLVWMILYVLGINSHRVQKILYWYCAVIFTFAYTISAFDIPYFNHFFSRLDLNAFQWIENPTFIMGMVFKDFRLWGYVLPFIGLLFVFHYLLRKIFKQNVFSGTKMFPIGARVFISLLIMGGTFLGIRGRLEAKSPIRVGTAYFSTNAFFNKMGLNPNFTLLDAFLQKRDSWTDFMPNEKAIQQVLHDLEIPNDPQLASLEHKIFPDSLNLGKPNIVLVLMESMSSQYLEHFGNKQKLTPVLNDLVSKSIFFENAYSAGIHTHNGIFSTLYSYPAIWANHAMKQMQEFSTNSIKTLTENGYTTVYFTTHDGQFDNVEGFLLANHFDKIYTQRDYPSSEVRSNLGVPDDYLFAFGLEKMNHLYQSGKPFFCTLMTASNHAPIIIPEYFKPSQKELANQAIEYSDWAIGQLLNEAKKQPWFQNTLFVFIGDHGSSVDTTYEMSLSYHTVPLIFYAPYLLKRSEIKSDFVQQIDVLPSILGLTDISYSKQNMGINIWRQKRPFAYFSANDKIGVINDQFYYIYKKDGSEALYKYKTKDTHNYIDSYRKLADEMKKYMSAHLQTSYNEMYSKKKK</sequence>
<evidence type="ECO:0000256" key="5">
    <source>
        <dbReference type="ARBA" id="ARBA00023136"/>
    </source>
</evidence>
<feature type="active site" evidence="6">
    <location>
        <position position="322"/>
    </location>
</feature>
<keyword evidence="4 9" id="KW-1133">Transmembrane helix</keyword>
<dbReference type="InterPro" id="IPR050448">
    <property type="entry name" value="OpgB/LTA_synthase_biosynth"/>
</dbReference>
<feature type="binding site" evidence="7">
    <location>
        <position position="438"/>
    </location>
    <ligand>
        <name>substrate</name>
    </ligand>
</feature>
<reference evidence="12" key="1">
    <citation type="submission" date="2015-01" db="EMBL/GenBank/DDBJ databases">
        <authorList>
            <person name="MANFREDI Pablo"/>
        </authorList>
    </citation>
    <scope>NUCLEOTIDE SEQUENCE [LARGE SCALE GENOMIC DNA]</scope>
    <source>
        <strain evidence="12">Ccyn2B</strain>
    </source>
</reference>
<evidence type="ECO:0000256" key="6">
    <source>
        <dbReference type="PIRSR" id="PIRSR005091-1"/>
    </source>
</evidence>
<dbReference type="InterPro" id="IPR012160">
    <property type="entry name" value="LtaS-like"/>
</dbReference>
<dbReference type="InterPro" id="IPR000917">
    <property type="entry name" value="Sulfatase_N"/>
</dbReference>
<feature type="binding site" evidence="8">
    <location>
        <position position="490"/>
    </location>
    <ligand>
        <name>Mn(2+)</name>
        <dbReference type="ChEBI" id="CHEBI:29035"/>
    </ligand>
</feature>
<dbReference type="Gene3D" id="3.40.720.10">
    <property type="entry name" value="Alkaline Phosphatase, subunit A"/>
    <property type="match status" value="1"/>
</dbReference>
<evidence type="ECO:0000256" key="7">
    <source>
        <dbReference type="PIRSR" id="PIRSR005091-2"/>
    </source>
</evidence>
<feature type="binding site" evidence="8">
    <location>
        <position position="489"/>
    </location>
    <ligand>
        <name>Mn(2+)</name>
        <dbReference type="ChEBI" id="CHEBI:29035"/>
    </ligand>
</feature>
<evidence type="ECO:0000313" key="12">
    <source>
        <dbReference type="Proteomes" id="UP000038055"/>
    </source>
</evidence>
<evidence type="ECO:0000256" key="1">
    <source>
        <dbReference type="ARBA" id="ARBA00004651"/>
    </source>
</evidence>
<accession>A0A0B7H2M0</accession>
<evidence type="ECO:0000259" key="10">
    <source>
        <dbReference type="Pfam" id="PF00884"/>
    </source>
</evidence>
<proteinExistence type="predicted"/>
<keyword evidence="7" id="KW-0464">Manganese</keyword>
<evidence type="ECO:0000313" key="11">
    <source>
        <dbReference type="EMBL" id="CEN33625.1"/>
    </source>
</evidence>
<dbReference type="AlphaFoldDB" id="A0A0B7H2M0"/>
<gene>
    <name evidence="11" type="ORF">CCYN2B_170069</name>
</gene>
<keyword evidence="2" id="KW-1003">Cell membrane</keyword>